<sequence>MKDPQINFEDIRLADAHRKEIESIGASAEQKRVDYAEQGIAKERKDLFREAMSDHAVPTAQSTQTASDANNAADEVIKIKSAQKSEQLKKVMEYASAHGPIKASLLVRRVGDPWLEDQFHDIMVRFHDELIKRNQLKEE</sequence>
<dbReference type="EMBL" id="MHIY01000001">
    <property type="protein sequence ID" value="OGY60399.1"/>
    <property type="molecule type" value="Genomic_DNA"/>
</dbReference>
<dbReference type="AlphaFoldDB" id="A0A1G1Z7J1"/>
<name>A0A1G1Z7J1_9BACT</name>
<protein>
    <submittedName>
        <fullName evidence="1">Uncharacterized protein</fullName>
    </submittedName>
</protein>
<evidence type="ECO:0000313" key="2">
    <source>
        <dbReference type="Proteomes" id="UP000178744"/>
    </source>
</evidence>
<organism evidence="1 2">
    <name type="scientific">Candidatus Colwellbacteria bacterium RIFCSPLOWO2_01_FULL_48_10</name>
    <dbReference type="NCBI Taxonomy" id="1797690"/>
    <lineage>
        <taxon>Bacteria</taxon>
        <taxon>Candidatus Colwelliibacteriota</taxon>
    </lineage>
</organism>
<reference evidence="1 2" key="1">
    <citation type="journal article" date="2016" name="Nat. Commun.">
        <title>Thousands of microbial genomes shed light on interconnected biogeochemical processes in an aquifer system.</title>
        <authorList>
            <person name="Anantharaman K."/>
            <person name="Brown C.T."/>
            <person name="Hug L.A."/>
            <person name="Sharon I."/>
            <person name="Castelle C.J."/>
            <person name="Probst A.J."/>
            <person name="Thomas B.C."/>
            <person name="Singh A."/>
            <person name="Wilkins M.J."/>
            <person name="Karaoz U."/>
            <person name="Brodie E.L."/>
            <person name="Williams K.H."/>
            <person name="Hubbard S.S."/>
            <person name="Banfield J.F."/>
        </authorList>
    </citation>
    <scope>NUCLEOTIDE SEQUENCE [LARGE SCALE GENOMIC DNA]</scope>
</reference>
<accession>A0A1G1Z7J1</accession>
<evidence type="ECO:0000313" key="1">
    <source>
        <dbReference type="EMBL" id="OGY60399.1"/>
    </source>
</evidence>
<proteinExistence type="predicted"/>
<gene>
    <name evidence="1" type="ORF">A3B23_01835</name>
</gene>
<comment type="caution">
    <text evidence="1">The sequence shown here is derived from an EMBL/GenBank/DDBJ whole genome shotgun (WGS) entry which is preliminary data.</text>
</comment>
<dbReference type="Proteomes" id="UP000178744">
    <property type="component" value="Unassembled WGS sequence"/>
</dbReference>